<keyword evidence="3" id="KW-1185">Reference proteome</keyword>
<gene>
    <name evidence="2" type="ORF">GCM10025789_30900</name>
</gene>
<dbReference type="Proteomes" id="UP001501521">
    <property type="component" value="Unassembled WGS sequence"/>
</dbReference>
<keyword evidence="1" id="KW-1133">Transmembrane helix</keyword>
<organism evidence="2 3">
    <name type="scientific">Tessaracoccus lubricantis</name>
    <dbReference type="NCBI Taxonomy" id="545543"/>
    <lineage>
        <taxon>Bacteria</taxon>
        <taxon>Bacillati</taxon>
        <taxon>Actinomycetota</taxon>
        <taxon>Actinomycetes</taxon>
        <taxon>Propionibacteriales</taxon>
        <taxon>Propionibacteriaceae</taxon>
        <taxon>Tessaracoccus</taxon>
    </lineage>
</organism>
<feature type="transmembrane region" description="Helical" evidence="1">
    <location>
        <begin position="144"/>
        <end position="164"/>
    </location>
</feature>
<evidence type="ECO:0000256" key="1">
    <source>
        <dbReference type="SAM" id="Phobius"/>
    </source>
</evidence>
<evidence type="ECO:0000313" key="2">
    <source>
        <dbReference type="EMBL" id="GAA4909459.1"/>
    </source>
</evidence>
<keyword evidence="1" id="KW-0812">Transmembrane</keyword>
<proteinExistence type="predicted"/>
<keyword evidence="1" id="KW-0472">Membrane</keyword>
<dbReference type="EMBL" id="BAABLV010000063">
    <property type="protein sequence ID" value="GAA4909459.1"/>
    <property type="molecule type" value="Genomic_DNA"/>
</dbReference>
<comment type="caution">
    <text evidence="2">The sequence shown here is derived from an EMBL/GenBank/DDBJ whole genome shotgun (WGS) entry which is preliminary data.</text>
</comment>
<protein>
    <recommendedName>
        <fullName evidence="4">SMODS and SLOG-associating 2TM effector domain-containing protein</fullName>
    </recommendedName>
</protein>
<sequence length="180" mass="20301">MQMHGQEMIWLQPHVVNKTVLEAFVLIGGVVQCRYVREAAAVVTLPNRERESLRTVELLMAQHHAYERFKADLNAAANEWADDNDLCHRYDEFMQQHRFNGRTHDYRAQILSAGFTVMVVFAALDSSKAFGERTLATAFEPQLTALLLFLAVGGIGLAVGPGYADYKAIWDHLDNEQPNP</sequence>
<accession>A0ABP9FPB6</accession>
<evidence type="ECO:0000313" key="3">
    <source>
        <dbReference type="Proteomes" id="UP001501521"/>
    </source>
</evidence>
<evidence type="ECO:0008006" key="4">
    <source>
        <dbReference type="Google" id="ProtNLM"/>
    </source>
</evidence>
<reference evidence="3" key="1">
    <citation type="journal article" date="2019" name="Int. J. Syst. Evol. Microbiol.">
        <title>The Global Catalogue of Microorganisms (GCM) 10K type strain sequencing project: providing services to taxonomists for standard genome sequencing and annotation.</title>
        <authorList>
            <consortium name="The Broad Institute Genomics Platform"/>
            <consortium name="The Broad Institute Genome Sequencing Center for Infectious Disease"/>
            <person name="Wu L."/>
            <person name="Ma J."/>
        </authorList>
    </citation>
    <scope>NUCLEOTIDE SEQUENCE [LARGE SCALE GENOMIC DNA]</scope>
    <source>
        <strain evidence="3">JCM 19125</strain>
    </source>
</reference>
<name>A0ABP9FPB6_9ACTN</name>
<feature type="transmembrane region" description="Helical" evidence="1">
    <location>
        <begin position="106"/>
        <end position="124"/>
    </location>
</feature>